<reference evidence="1 2" key="1">
    <citation type="journal article" date="2010" name="Nature">
        <title>Genome sequencing and analysis of the model grass Brachypodium distachyon.</title>
        <authorList>
            <consortium name="International Brachypodium Initiative"/>
        </authorList>
    </citation>
    <scope>NUCLEOTIDE SEQUENCE [LARGE SCALE GENOMIC DNA]</scope>
    <source>
        <strain evidence="1 2">Bd21</strain>
    </source>
</reference>
<reference evidence="2" key="3">
    <citation type="submission" date="2018-08" db="UniProtKB">
        <authorList>
            <consortium name="EnsemblPlants"/>
        </authorList>
    </citation>
    <scope>IDENTIFICATION</scope>
    <source>
        <strain evidence="2">cv. Bd21</strain>
    </source>
</reference>
<protein>
    <submittedName>
        <fullName evidence="1 2">Uncharacterized protein</fullName>
    </submittedName>
</protein>
<dbReference type="Gramene" id="KQJ96628">
    <property type="protein sequence ID" value="KQJ96628"/>
    <property type="gene ID" value="BRADI_3g25925v3"/>
</dbReference>
<accession>A0A0Q3FEM5</accession>
<sequence>MIYFELFMYGIEQMDKLMKLSTLILEGMQTFGNQGFEFGLNSLLAGTAESVRMVDRHGFRHEFAQVFNFGGGDLLQVMIGSAENVVLQNSENTGSTPPMSPCGFHLLKILFLLLIWRVKRFGLYH</sequence>
<organism evidence="1">
    <name type="scientific">Brachypodium distachyon</name>
    <name type="common">Purple false brome</name>
    <name type="synonym">Trachynia distachya</name>
    <dbReference type="NCBI Taxonomy" id="15368"/>
    <lineage>
        <taxon>Eukaryota</taxon>
        <taxon>Viridiplantae</taxon>
        <taxon>Streptophyta</taxon>
        <taxon>Embryophyta</taxon>
        <taxon>Tracheophyta</taxon>
        <taxon>Spermatophyta</taxon>
        <taxon>Magnoliopsida</taxon>
        <taxon>Liliopsida</taxon>
        <taxon>Poales</taxon>
        <taxon>Poaceae</taxon>
        <taxon>BOP clade</taxon>
        <taxon>Pooideae</taxon>
        <taxon>Stipodae</taxon>
        <taxon>Brachypodieae</taxon>
        <taxon>Brachypodium</taxon>
    </lineage>
</organism>
<keyword evidence="3" id="KW-1185">Reference proteome</keyword>
<dbReference type="EMBL" id="CM000882">
    <property type="protein sequence ID" value="KQJ96628.1"/>
    <property type="molecule type" value="Genomic_DNA"/>
</dbReference>
<dbReference type="Proteomes" id="UP000008810">
    <property type="component" value="Chromosome 3"/>
</dbReference>
<proteinExistence type="predicted"/>
<evidence type="ECO:0000313" key="1">
    <source>
        <dbReference type="EMBL" id="KQJ96628.1"/>
    </source>
</evidence>
<dbReference type="AlphaFoldDB" id="A0A0Q3FEM5"/>
<dbReference type="EnsemblPlants" id="KQJ96628">
    <property type="protein sequence ID" value="KQJ96628"/>
    <property type="gene ID" value="BRADI_3g25925v3"/>
</dbReference>
<evidence type="ECO:0000313" key="2">
    <source>
        <dbReference type="EnsemblPlants" id="KQJ96628"/>
    </source>
</evidence>
<reference evidence="1" key="2">
    <citation type="submission" date="2017-06" db="EMBL/GenBank/DDBJ databases">
        <title>WGS assembly of Brachypodium distachyon.</title>
        <authorList>
            <consortium name="The International Brachypodium Initiative"/>
            <person name="Lucas S."/>
            <person name="Harmon-Smith M."/>
            <person name="Lail K."/>
            <person name="Tice H."/>
            <person name="Grimwood J."/>
            <person name="Bruce D."/>
            <person name="Barry K."/>
            <person name="Shu S."/>
            <person name="Lindquist E."/>
            <person name="Wang M."/>
            <person name="Pitluck S."/>
            <person name="Vogel J.P."/>
            <person name="Garvin D.F."/>
            <person name="Mockler T.C."/>
            <person name="Schmutz J."/>
            <person name="Rokhsar D."/>
            <person name="Bevan M.W."/>
        </authorList>
    </citation>
    <scope>NUCLEOTIDE SEQUENCE</scope>
    <source>
        <strain evidence="1">Bd21</strain>
    </source>
</reference>
<gene>
    <name evidence="1" type="ORF">BRADI_3g25925v3</name>
</gene>
<name>A0A0Q3FEM5_BRADI</name>
<dbReference type="InParanoid" id="A0A0Q3FEM5"/>
<dbReference type="OrthoDB" id="532420at2759"/>
<evidence type="ECO:0000313" key="3">
    <source>
        <dbReference type="Proteomes" id="UP000008810"/>
    </source>
</evidence>